<organism evidence="1 2">
    <name type="scientific">Trifolium medium</name>
    <dbReference type="NCBI Taxonomy" id="97028"/>
    <lineage>
        <taxon>Eukaryota</taxon>
        <taxon>Viridiplantae</taxon>
        <taxon>Streptophyta</taxon>
        <taxon>Embryophyta</taxon>
        <taxon>Tracheophyta</taxon>
        <taxon>Spermatophyta</taxon>
        <taxon>Magnoliopsida</taxon>
        <taxon>eudicotyledons</taxon>
        <taxon>Gunneridae</taxon>
        <taxon>Pentapetalae</taxon>
        <taxon>rosids</taxon>
        <taxon>fabids</taxon>
        <taxon>Fabales</taxon>
        <taxon>Fabaceae</taxon>
        <taxon>Papilionoideae</taxon>
        <taxon>50 kb inversion clade</taxon>
        <taxon>NPAAA clade</taxon>
        <taxon>Hologalegina</taxon>
        <taxon>IRL clade</taxon>
        <taxon>Trifolieae</taxon>
        <taxon>Trifolium</taxon>
    </lineage>
</organism>
<protein>
    <submittedName>
        <fullName evidence="1">Uncharacterized protein</fullName>
    </submittedName>
</protein>
<evidence type="ECO:0000313" key="2">
    <source>
        <dbReference type="Proteomes" id="UP000265520"/>
    </source>
</evidence>
<keyword evidence="2" id="KW-1185">Reference proteome</keyword>
<dbReference type="AlphaFoldDB" id="A0A392SUP4"/>
<dbReference type="EMBL" id="LXQA010435102">
    <property type="protein sequence ID" value="MCI51640.1"/>
    <property type="molecule type" value="Genomic_DNA"/>
</dbReference>
<name>A0A392SUP4_9FABA</name>
<feature type="non-terminal residue" evidence="1">
    <location>
        <position position="1"/>
    </location>
</feature>
<proteinExistence type="predicted"/>
<dbReference type="Proteomes" id="UP000265520">
    <property type="component" value="Unassembled WGS sequence"/>
</dbReference>
<evidence type="ECO:0000313" key="1">
    <source>
        <dbReference type="EMBL" id="MCI51640.1"/>
    </source>
</evidence>
<comment type="caution">
    <text evidence="1">The sequence shown here is derived from an EMBL/GenBank/DDBJ whole genome shotgun (WGS) entry which is preliminary data.</text>
</comment>
<accession>A0A392SUP4</accession>
<reference evidence="1 2" key="1">
    <citation type="journal article" date="2018" name="Front. Plant Sci.">
        <title>Red Clover (Trifolium pratense) and Zigzag Clover (T. medium) - A Picture of Genomic Similarities and Differences.</title>
        <authorList>
            <person name="Dluhosova J."/>
            <person name="Istvanek J."/>
            <person name="Nedelnik J."/>
            <person name="Repkova J."/>
        </authorList>
    </citation>
    <scope>NUCLEOTIDE SEQUENCE [LARGE SCALE GENOMIC DNA]</scope>
    <source>
        <strain evidence="2">cv. 10/8</strain>
        <tissue evidence="1">Leaf</tissue>
    </source>
</reference>
<sequence>LATMLRGKGFVTVVARDNLRNWTLGVTGVEAGVLDGWLVVVGVWGTGRD</sequence>